<dbReference type="InterPro" id="IPR013216">
    <property type="entry name" value="Methyltransf_11"/>
</dbReference>
<dbReference type="InterPro" id="IPR029063">
    <property type="entry name" value="SAM-dependent_MTases_sf"/>
</dbReference>
<dbReference type="EMBL" id="RDRB01000003">
    <property type="protein sequence ID" value="ROU03088.1"/>
    <property type="molecule type" value="Genomic_DNA"/>
</dbReference>
<dbReference type="SUPFAM" id="SSF53335">
    <property type="entry name" value="S-adenosyl-L-methionine-dependent methyltransferases"/>
    <property type="match status" value="1"/>
</dbReference>
<accession>A0A3N2R6R0</accession>
<gene>
    <name evidence="4" type="ORF">EAT49_07285</name>
</gene>
<evidence type="ECO:0000256" key="1">
    <source>
        <dbReference type="ARBA" id="ARBA00022603"/>
    </source>
</evidence>
<evidence type="ECO:0000313" key="4">
    <source>
        <dbReference type="EMBL" id="ROU03088.1"/>
    </source>
</evidence>
<dbReference type="Pfam" id="PF08241">
    <property type="entry name" value="Methyltransf_11"/>
    <property type="match status" value="1"/>
</dbReference>
<dbReference type="Gene3D" id="3.40.50.150">
    <property type="entry name" value="Vaccinia Virus protein VP39"/>
    <property type="match status" value="1"/>
</dbReference>
<name>A0A3N2R6R0_9RHOB</name>
<dbReference type="InterPro" id="IPR050602">
    <property type="entry name" value="Malonyl-ACP_OMT"/>
</dbReference>
<evidence type="ECO:0000259" key="3">
    <source>
        <dbReference type="Pfam" id="PF08241"/>
    </source>
</evidence>
<evidence type="ECO:0000313" key="5">
    <source>
        <dbReference type="Proteomes" id="UP000268016"/>
    </source>
</evidence>
<dbReference type="AlphaFoldDB" id="A0A3N2R6R0"/>
<organism evidence="4 5">
    <name type="scientific">Histidinibacterium lentulum</name>
    <dbReference type="NCBI Taxonomy" id="2480588"/>
    <lineage>
        <taxon>Bacteria</taxon>
        <taxon>Pseudomonadati</taxon>
        <taxon>Pseudomonadota</taxon>
        <taxon>Alphaproteobacteria</taxon>
        <taxon>Rhodobacterales</taxon>
        <taxon>Paracoccaceae</taxon>
        <taxon>Histidinibacterium</taxon>
    </lineage>
</organism>
<dbReference type="PANTHER" id="PTHR13090">
    <property type="entry name" value="ARGININE-HYDROXYLASE NDUFAF5, MITOCHONDRIAL"/>
    <property type="match status" value="1"/>
</dbReference>
<protein>
    <submittedName>
        <fullName evidence="4">Methyltransferase domain-containing protein</fullName>
    </submittedName>
</protein>
<dbReference type="OrthoDB" id="9793723at2"/>
<keyword evidence="2 4" id="KW-0808">Transferase</keyword>
<dbReference type="GO" id="GO:0032259">
    <property type="term" value="P:methylation"/>
    <property type="evidence" value="ECO:0007669"/>
    <property type="project" value="UniProtKB-KW"/>
</dbReference>
<dbReference type="Proteomes" id="UP000268016">
    <property type="component" value="Unassembled WGS sequence"/>
</dbReference>
<proteinExistence type="predicted"/>
<sequence length="277" mass="30112">MNVPPQLFDRAALARHRARAAASGPALFLHEAVADEIEDRLAEVNRSFIEPAVVTPWPGIWAQRLPGAAMSPDDETLSFQPDRHDLVIHALALHWANDPVGQLVQCRRALKPDGLLIAALFGGRTLQELRGCLTDAEARVTGGLSPRVTPMGEIRDLGGLLSRAGLSLPVADSNSIRVSYDTPFHLMRDLRAMGETNALCARLRHASAREMLAEAARLYAERHSEDDGRVIATFEVVTLTGWAPAPDQPRPLRPGSAKVRLADALGATETRLDPNEN</sequence>
<reference evidence="4 5" key="1">
    <citation type="submission" date="2018-10" db="EMBL/GenBank/DDBJ databases">
        <title>Histidinibacterium lentulum gen. nov., sp. nov., a marine bacterium from the culture broth of Picochlorum sp. 122.</title>
        <authorList>
            <person name="Wang G."/>
        </authorList>
    </citation>
    <scope>NUCLEOTIDE SEQUENCE [LARGE SCALE GENOMIC DNA]</scope>
    <source>
        <strain evidence="4 5">B17</strain>
    </source>
</reference>
<feature type="domain" description="Methyltransferase type 11" evidence="3">
    <location>
        <begin position="73"/>
        <end position="117"/>
    </location>
</feature>
<dbReference type="PANTHER" id="PTHR13090:SF1">
    <property type="entry name" value="ARGININE-HYDROXYLASE NDUFAF5, MITOCHONDRIAL"/>
    <property type="match status" value="1"/>
</dbReference>
<keyword evidence="5" id="KW-1185">Reference proteome</keyword>
<comment type="caution">
    <text evidence="4">The sequence shown here is derived from an EMBL/GenBank/DDBJ whole genome shotgun (WGS) entry which is preliminary data.</text>
</comment>
<dbReference type="GO" id="GO:0008757">
    <property type="term" value="F:S-adenosylmethionine-dependent methyltransferase activity"/>
    <property type="evidence" value="ECO:0007669"/>
    <property type="project" value="InterPro"/>
</dbReference>
<keyword evidence="1 4" id="KW-0489">Methyltransferase</keyword>
<dbReference type="RefSeq" id="WP_123641636.1">
    <property type="nucleotide sequence ID" value="NZ_ML119083.1"/>
</dbReference>
<evidence type="ECO:0000256" key="2">
    <source>
        <dbReference type="ARBA" id="ARBA00022679"/>
    </source>
</evidence>